<feature type="domain" description="Solute-binding protein family 5" evidence="2">
    <location>
        <begin position="79"/>
        <end position="423"/>
    </location>
</feature>
<dbReference type="GO" id="GO:1904680">
    <property type="term" value="F:peptide transmembrane transporter activity"/>
    <property type="evidence" value="ECO:0007669"/>
    <property type="project" value="TreeGrafter"/>
</dbReference>
<dbReference type="InterPro" id="IPR030678">
    <property type="entry name" value="Peptide/Ni-bd"/>
</dbReference>
<dbReference type="RefSeq" id="WP_163770565.1">
    <property type="nucleotide sequence ID" value="NZ_JAAGXA010000001.1"/>
</dbReference>
<dbReference type="PROSITE" id="PS51257">
    <property type="entry name" value="PROKAR_LIPOPROTEIN"/>
    <property type="match status" value="1"/>
</dbReference>
<dbReference type="GO" id="GO:0015833">
    <property type="term" value="P:peptide transport"/>
    <property type="evidence" value="ECO:0007669"/>
    <property type="project" value="TreeGrafter"/>
</dbReference>
<dbReference type="PIRSF" id="PIRSF002741">
    <property type="entry name" value="MppA"/>
    <property type="match status" value="1"/>
</dbReference>
<evidence type="ECO:0000313" key="4">
    <source>
        <dbReference type="Proteomes" id="UP000468687"/>
    </source>
</evidence>
<sequence>MNRTPSAPAAALVVAAAFLTACSPGGSSASDDASGDDRLRFAYAFTPTTALSPYSDDATTAYAAGATETLVRLDPAGLPEPALATAWEQVDPTTWRFEIRPDVVFHDGTPLTGETVAAALDAAAAAEPAPRALAGSSIDATAEEGPNGDVVVVTTAAPDPVLVQRLTSPELVVLAPSAYADPTRPTPVGTGTGPYEITDTDLTTQMTLEANPDYWDGAPAMDGVDVTFVGDAGARLQAFRSDQVDLAQALPAAQLDQIADDELLAVPLPRTVSLHLTQTSDVLGDPGQRELVRAAVAELDLAGTIYAGRAEPAGGLFNAAVSAWAADREAATYPAAATAASSTPIRLATFTDRPELPEMATAIADALRAVGFDVEVVARPYDEMETDYLDGTYDLVIMSRSYGQDTADPVGYLQADFGCDGTYNISRSCDATLDAELAAAQLVADPDERAAAAVAVEQQVLGDVWAVPLVHDATQFGVQGVTGLASDPFERAVVTSTTSVDR</sequence>
<protein>
    <submittedName>
        <fullName evidence="3">ABC transporter substrate-binding protein</fullName>
    </submittedName>
</protein>
<dbReference type="InterPro" id="IPR039424">
    <property type="entry name" value="SBP_5"/>
</dbReference>
<dbReference type="AlphaFoldDB" id="A0A6P0HFE4"/>
<dbReference type="Gene3D" id="3.10.105.10">
    <property type="entry name" value="Dipeptide-binding Protein, Domain 3"/>
    <property type="match status" value="1"/>
</dbReference>
<reference evidence="3 4" key="1">
    <citation type="journal article" date="2014" name="Int. J. Syst. Evol. Microbiol.">
        <title>Nocardioides zeae sp. nov., isolated from the stem of Zea mays.</title>
        <authorList>
            <person name="Glaeser S.P."/>
            <person name="McInroy J.A."/>
            <person name="Busse H.J."/>
            <person name="Kampfer P."/>
        </authorList>
    </citation>
    <scope>NUCLEOTIDE SEQUENCE [LARGE SCALE GENOMIC DNA]</scope>
    <source>
        <strain evidence="3 4">JCM 30728</strain>
    </source>
</reference>
<dbReference type="PANTHER" id="PTHR30290">
    <property type="entry name" value="PERIPLASMIC BINDING COMPONENT OF ABC TRANSPORTER"/>
    <property type="match status" value="1"/>
</dbReference>
<gene>
    <name evidence="3" type="ORF">G3T38_03100</name>
</gene>
<keyword evidence="1" id="KW-0732">Signal</keyword>
<dbReference type="SUPFAM" id="SSF53850">
    <property type="entry name" value="Periplasmic binding protein-like II"/>
    <property type="match status" value="1"/>
</dbReference>
<dbReference type="Gene3D" id="3.40.190.10">
    <property type="entry name" value="Periplasmic binding protein-like II"/>
    <property type="match status" value="1"/>
</dbReference>
<keyword evidence="4" id="KW-1185">Reference proteome</keyword>
<dbReference type="GO" id="GO:0043190">
    <property type="term" value="C:ATP-binding cassette (ABC) transporter complex"/>
    <property type="evidence" value="ECO:0007669"/>
    <property type="project" value="InterPro"/>
</dbReference>
<dbReference type="EMBL" id="JAAGXA010000001">
    <property type="protein sequence ID" value="NEN77256.1"/>
    <property type="molecule type" value="Genomic_DNA"/>
</dbReference>
<evidence type="ECO:0000256" key="1">
    <source>
        <dbReference type="SAM" id="SignalP"/>
    </source>
</evidence>
<accession>A0A6P0HFE4</accession>
<dbReference type="GO" id="GO:0042597">
    <property type="term" value="C:periplasmic space"/>
    <property type="evidence" value="ECO:0007669"/>
    <property type="project" value="UniProtKB-ARBA"/>
</dbReference>
<feature type="signal peptide" evidence="1">
    <location>
        <begin position="1"/>
        <end position="29"/>
    </location>
</feature>
<dbReference type="Pfam" id="PF00496">
    <property type="entry name" value="SBP_bac_5"/>
    <property type="match status" value="1"/>
</dbReference>
<dbReference type="InterPro" id="IPR000914">
    <property type="entry name" value="SBP_5_dom"/>
</dbReference>
<feature type="chain" id="PRO_5026977390" evidence="1">
    <location>
        <begin position="30"/>
        <end position="502"/>
    </location>
</feature>
<proteinExistence type="predicted"/>
<organism evidence="3 4">
    <name type="scientific">Nocardioides zeae</name>
    <dbReference type="NCBI Taxonomy" id="1457234"/>
    <lineage>
        <taxon>Bacteria</taxon>
        <taxon>Bacillati</taxon>
        <taxon>Actinomycetota</taxon>
        <taxon>Actinomycetes</taxon>
        <taxon>Propionibacteriales</taxon>
        <taxon>Nocardioidaceae</taxon>
        <taxon>Nocardioides</taxon>
    </lineage>
</organism>
<dbReference type="Proteomes" id="UP000468687">
    <property type="component" value="Unassembled WGS sequence"/>
</dbReference>
<evidence type="ECO:0000313" key="3">
    <source>
        <dbReference type="EMBL" id="NEN77256.1"/>
    </source>
</evidence>
<dbReference type="PANTHER" id="PTHR30290:SF65">
    <property type="entry name" value="MONOACYL PHOSPHATIDYLINOSITOL TETRAMANNOSIDE-BINDING PROTEIN LPQW-RELATED"/>
    <property type="match status" value="1"/>
</dbReference>
<evidence type="ECO:0000259" key="2">
    <source>
        <dbReference type="Pfam" id="PF00496"/>
    </source>
</evidence>
<comment type="caution">
    <text evidence="3">The sequence shown here is derived from an EMBL/GenBank/DDBJ whole genome shotgun (WGS) entry which is preliminary data.</text>
</comment>
<name>A0A6P0HFE4_9ACTN</name>